<dbReference type="OrthoDB" id="6212428at2"/>
<feature type="domain" description="Porin" evidence="5">
    <location>
        <begin position="9"/>
        <end position="303"/>
    </location>
</feature>
<dbReference type="Gene3D" id="2.40.160.10">
    <property type="entry name" value="Porin"/>
    <property type="match status" value="1"/>
</dbReference>
<keyword evidence="2 4" id="KW-0732">Signal</keyword>
<dbReference type="InterPro" id="IPR023614">
    <property type="entry name" value="Porin_dom_sf"/>
</dbReference>
<evidence type="ECO:0000256" key="2">
    <source>
        <dbReference type="ARBA" id="ARBA00022729"/>
    </source>
</evidence>
<evidence type="ECO:0000256" key="4">
    <source>
        <dbReference type="SAM" id="SignalP"/>
    </source>
</evidence>
<dbReference type="GO" id="GO:0015288">
    <property type="term" value="F:porin activity"/>
    <property type="evidence" value="ECO:0007669"/>
    <property type="project" value="InterPro"/>
</dbReference>
<dbReference type="AlphaFoldDB" id="A0A2N7JXK7"/>
<proteinExistence type="predicted"/>
<evidence type="ECO:0000256" key="3">
    <source>
        <dbReference type="ARBA" id="ARBA00023136"/>
    </source>
</evidence>
<reference evidence="7" key="1">
    <citation type="submission" date="2016-07" db="EMBL/GenBank/DDBJ databases">
        <title>Nontailed viruses are major unrecognized killers of bacteria in the ocean.</title>
        <authorList>
            <person name="Kauffman K."/>
            <person name="Hussain F."/>
            <person name="Yang J."/>
            <person name="Arevalo P."/>
            <person name="Brown J."/>
            <person name="Cutler M."/>
            <person name="Kelly L."/>
            <person name="Polz M.F."/>
        </authorList>
    </citation>
    <scope>NUCLEOTIDE SEQUENCE [LARGE SCALE GENOMIC DNA]</scope>
    <source>
        <strain evidence="7">10N.261.46.F8</strain>
    </source>
</reference>
<evidence type="ECO:0000256" key="1">
    <source>
        <dbReference type="ARBA" id="ARBA00004571"/>
    </source>
</evidence>
<keyword evidence="3" id="KW-0472">Membrane</keyword>
<gene>
    <name evidence="6" type="ORF">BCT49_15110</name>
</gene>
<dbReference type="InterPro" id="IPR050298">
    <property type="entry name" value="Gram-neg_bact_OMP"/>
</dbReference>
<dbReference type="CDD" id="cd00342">
    <property type="entry name" value="gram_neg_porins"/>
    <property type="match status" value="1"/>
</dbReference>
<sequence length="339" mass="36276">MNKTMIALAVSAAALATGANAAELYNQDGNSVEMGGRAEARLSLKDGKAEDKTRIRLNFLGKVEIQDGLYGVGFYEGEFTTAENGGATDNNDGDITNRYTYAGLGGTFGEVTYGKNEGALGVITDFTDIMAYHGNSAADKLAVADRSDNMLSYKGQFQDLGLKASYRFADREETNGEFTDNGKDGYSLSAIYAIGETGAKLGAGYADQDKSNEYMLSASYAISDLYFAGVFTDGEKQTTGAITDKAVDYTGYELAAAYTLGQTVFSTTYNNAETDSETSADNIAIDATYYFKPNFRGYVSYNFNLISEGDKIGSTDLVNGKASSADAEDELALGLRYDF</sequence>
<dbReference type="Proteomes" id="UP000235406">
    <property type="component" value="Unassembled WGS sequence"/>
</dbReference>
<dbReference type="PANTHER" id="PTHR34501:SF2">
    <property type="entry name" value="OUTER MEMBRANE PORIN F-RELATED"/>
    <property type="match status" value="1"/>
</dbReference>
<dbReference type="GO" id="GO:0009279">
    <property type="term" value="C:cell outer membrane"/>
    <property type="evidence" value="ECO:0007669"/>
    <property type="project" value="UniProtKB-SubCell"/>
</dbReference>
<dbReference type="RefSeq" id="WP_102437751.1">
    <property type="nucleotide sequence ID" value="NZ_CAWNVI010000158.1"/>
</dbReference>
<protein>
    <recommendedName>
        <fullName evidence="5">Porin domain-containing protein</fullName>
    </recommendedName>
</protein>
<organism evidence="6 7">
    <name type="scientific">Vibrio lentus</name>
    <dbReference type="NCBI Taxonomy" id="136468"/>
    <lineage>
        <taxon>Bacteria</taxon>
        <taxon>Pseudomonadati</taxon>
        <taxon>Pseudomonadota</taxon>
        <taxon>Gammaproteobacteria</taxon>
        <taxon>Vibrionales</taxon>
        <taxon>Vibrionaceae</taxon>
        <taxon>Vibrio</taxon>
    </lineage>
</organism>
<dbReference type="InterPro" id="IPR033900">
    <property type="entry name" value="Gram_neg_porin_domain"/>
</dbReference>
<accession>A0A2N7JXK7</accession>
<evidence type="ECO:0000313" key="6">
    <source>
        <dbReference type="EMBL" id="PMM65032.1"/>
    </source>
</evidence>
<dbReference type="EMBL" id="MCZK01000158">
    <property type="protein sequence ID" value="PMM65032.1"/>
    <property type="molecule type" value="Genomic_DNA"/>
</dbReference>
<comment type="subcellular location">
    <subcellularLocation>
        <location evidence="1">Cell outer membrane</location>
        <topology evidence="1">Multi-pass membrane protein</topology>
    </subcellularLocation>
</comment>
<dbReference type="SUPFAM" id="SSF56935">
    <property type="entry name" value="Porins"/>
    <property type="match status" value="1"/>
</dbReference>
<name>A0A2N7JXK7_9VIBR</name>
<feature type="signal peptide" evidence="4">
    <location>
        <begin position="1"/>
        <end position="21"/>
    </location>
</feature>
<dbReference type="Pfam" id="PF13609">
    <property type="entry name" value="Porin_4"/>
    <property type="match status" value="1"/>
</dbReference>
<evidence type="ECO:0000313" key="7">
    <source>
        <dbReference type="Proteomes" id="UP000235406"/>
    </source>
</evidence>
<comment type="caution">
    <text evidence="6">The sequence shown here is derived from an EMBL/GenBank/DDBJ whole genome shotgun (WGS) entry which is preliminary data.</text>
</comment>
<evidence type="ECO:0000259" key="5">
    <source>
        <dbReference type="Pfam" id="PF13609"/>
    </source>
</evidence>
<feature type="chain" id="PRO_5014821379" description="Porin domain-containing protein" evidence="4">
    <location>
        <begin position="22"/>
        <end position="339"/>
    </location>
</feature>
<dbReference type="PANTHER" id="PTHR34501">
    <property type="entry name" value="PROTEIN YDDL-RELATED"/>
    <property type="match status" value="1"/>
</dbReference>